<name>A0AAD9Z2H5_9LECA</name>
<protein>
    <submittedName>
        <fullName evidence="2">Uncharacterized protein</fullName>
    </submittedName>
</protein>
<accession>A0AAD9Z2H5</accession>
<dbReference type="PANTHER" id="PTHR40788">
    <property type="entry name" value="CLR5 DOMAIN-CONTAINING PROTEIN-RELATED"/>
    <property type="match status" value="1"/>
</dbReference>
<gene>
    <name evidence="2" type="ORF">OEA41_009683</name>
</gene>
<evidence type="ECO:0000313" key="2">
    <source>
        <dbReference type="EMBL" id="KAK3170296.1"/>
    </source>
</evidence>
<feature type="compositionally biased region" description="Polar residues" evidence="1">
    <location>
        <begin position="241"/>
        <end position="253"/>
    </location>
</feature>
<reference evidence="2" key="1">
    <citation type="submission" date="2022-11" db="EMBL/GenBank/DDBJ databases">
        <title>Chromosomal genome sequence assembly and mating type (MAT) locus characterization of the leprose asexual lichenized fungus Lepraria neglecta (Nyl.) Erichsen.</title>
        <authorList>
            <person name="Allen J.L."/>
            <person name="Pfeffer B."/>
        </authorList>
    </citation>
    <scope>NUCLEOTIDE SEQUENCE</scope>
    <source>
        <strain evidence="2">Allen 5258</strain>
    </source>
</reference>
<dbReference type="AlphaFoldDB" id="A0AAD9Z2H5"/>
<keyword evidence="3" id="KW-1185">Reference proteome</keyword>
<comment type="caution">
    <text evidence="2">The sequence shown here is derived from an EMBL/GenBank/DDBJ whole genome shotgun (WGS) entry which is preliminary data.</text>
</comment>
<sequence>MRHFSFLLEQASTGPLTGIKAAMAASPPLRNQFIRIPVKQGSSMFDVARKSDKKDFLLWLLLQSAENDEIFRCGLHNLIDEVERVTSEDATSTLSDLALISELRRQLALSRPGLLLFDYVDKSELHSVFNKQAAPLVELMNLSRQLNLEPYGTPLSRSKYPSEKRRTATTTKAMRDAEDNFDTLWKHVDDLFLDKTRMSLHDFLGGMMGQRELMRTAEWVEPPPKPRKAGPGKDIDFPPSLLSTTSLEPATHQTPPPKTKTKTRGIPSEPTPSDAQAAEDTAPALGEPKITVSKRAYKVFATLFRSPTEDGVPGETPGVSFLHAMASAGFSVEKLDGSAWVLAPREDELRRSIVFHKPHPYSRIPFRMAMRYGRHLGRVFGWSGETFVQVESAGGNVSCILYLG</sequence>
<evidence type="ECO:0000313" key="3">
    <source>
        <dbReference type="Proteomes" id="UP001276659"/>
    </source>
</evidence>
<evidence type="ECO:0000256" key="1">
    <source>
        <dbReference type="SAM" id="MobiDB-lite"/>
    </source>
</evidence>
<dbReference type="EMBL" id="JASNWA010000009">
    <property type="protein sequence ID" value="KAK3170296.1"/>
    <property type="molecule type" value="Genomic_DNA"/>
</dbReference>
<proteinExistence type="predicted"/>
<dbReference type="Proteomes" id="UP001276659">
    <property type="component" value="Unassembled WGS sequence"/>
</dbReference>
<feature type="region of interest" description="Disordered" evidence="1">
    <location>
        <begin position="221"/>
        <end position="285"/>
    </location>
</feature>
<dbReference type="PANTHER" id="PTHR40788:SF2">
    <property type="entry name" value="CLR5 DOMAIN-CONTAINING PROTEIN"/>
    <property type="match status" value="1"/>
</dbReference>
<organism evidence="2 3">
    <name type="scientific">Lepraria neglecta</name>
    <dbReference type="NCBI Taxonomy" id="209136"/>
    <lineage>
        <taxon>Eukaryota</taxon>
        <taxon>Fungi</taxon>
        <taxon>Dikarya</taxon>
        <taxon>Ascomycota</taxon>
        <taxon>Pezizomycotina</taxon>
        <taxon>Lecanoromycetes</taxon>
        <taxon>OSLEUM clade</taxon>
        <taxon>Lecanoromycetidae</taxon>
        <taxon>Lecanorales</taxon>
        <taxon>Lecanorineae</taxon>
        <taxon>Stereocaulaceae</taxon>
        <taxon>Lepraria</taxon>
    </lineage>
</organism>